<evidence type="ECO:0000313" key="6">
    <source>
        <dbReference type="EMBL" id="KAH7955517.1"/>
    </source>
</evidence>
<dbReference type="PANTHER" id="PTHR14369:SF0">
    <property type="entry name" value="SURFEIT LOCUS PROTEIN 6"/>
    <property type="match status" value="1"/>
</dbReference>
<evidence type="ECO:0000256" key="4">
    <source>
        <dbReference type="SAM" id="MobiDB-lite"/>
    </source>
</evidence>
<name>A0A9D4PUW2_RHISA</name>
<dbReference type="GO" id="GO:0005730">
    <property type="term" value="C:nucleolus"/>
    <property type="evidence" value="ECO:0007669"/>
    <property type="project" value="TreeGrafter"/>
</dbReference>
<dbReference type="GO" id="GO:0042273">
    <property type="term" value="P:ribosomal large subunit biogenesis"/>
    <property type="evidence" value="ECO:0007669"/>
    <property type="project" value="TreeGrafter"/>
</dbReference>
<feature type="compositionally biased region" description="Basic and acidic residues" evidence="4">
    <location>
        <begin position="536"/>
        <end position="550"/>
    </location>
</feature>
<protein>
    <recommendedName>
        <fullName evidence="5">SAP domain-containing protein</fullName>
    </recommendedName>
</protein>
<dbReference type="InterPro" id="IPR003034">
    <property type="entry name" value="SAP_dom"/>
</dbReference>
<keyword evidence="7" id="KW-1185">Reference proteome</keyword>
<keyword evidence="3" id="KW-0539">Nucleus</keyword>
<reference evidence="6" key="1">
    <citation type="journal article" date="2020" name="Cell">
        <title>Large-Scale Comparative Analyses of Tick Genomes Elucidate Their Genetic Diversity and Vector Capacities.</title>
        <authorList>
            <consortium name="Tick Genome and Microbiome Consortium (TIGMIC)"/>
            <person name="Jia N."/>
            <person name="Wang J."/>
            <person name="Shi W."/>
            <person name="Du L."/>
            <person name="Sun Y."/>
            <person name="Zhan W."/>
            <person name="Jiang J.F."/>
            <person name="Wang Q."/>
            <person name="Zhang B."/>
            <person name="Ji P."/>
            <person name="Bell-Sakyi L."/>
            <person name="Cui X.M."/>
            <person name="Yuan T.T."/>
            <person name="Jiang B.G."/>
            <person name="Yang W.F."/>
            <person name="Lam T.T."/>
            <person name="Chang Q.C."/>
            <person name="Ding S.J."/>
            <person name="Wang X.J."/>
            <person name="Zhu J.G."/>
            <person name="Ruan X.D."/>
            <person name="Zhao L."/>
            <person name="Wei J.T."/>
            <person name="Ye R.Z."/>
            <person name="Que T.C."/>
            <person name="Du C.H."/>
            <person name="Zhou Y.H."/>
            <person name="Cheng J.X."/>
            <person name="Dai P.F."/>
            <person name="Guo W.B."/>
            <person name="Han X.H."/>
            <person name="Huang E.J."/>
            <person name="Li L.F."/>
            <person name="Wei W."/>
            <person name="Gao Y.C."/>
            <person name="Liu J.Z."/>
            <person name="Shao H.Z."/>
            <person name="Wang X."/>
            <person name="Wang C.C."/>
            <person name="Yang T.C."/>
            <person name="Huo Q.B."/>
            <person name="Li W."/>
            <person name="Chen H.Y."/>
            <person name="Chen S.E."/>
            <person name="Zhou L.G."/>
            <person name="Ni X.B."/>
            <person name="Tian J.H."/>
            <person name="Sheng Y."/>
            <person name="Liu T."/>
            <person name="Pan Y.S."/>
            <person name="Xia L.Y."/>
            <person name="Li J."/>
            <person name="Zhao F."/>
            <person name="Cao W.C."/>
        </authorList>
    </citation>
    <scope>NUCLEOTIDE SEQUENCE</scope>
    <source>
        <strain evidence="6">Rsan-2018</strain>
    </source>
</reference>
<dbReference type="SMART" id="SM00513">
    <property type="entry name" value="SAP"/>
    <property type="match status" value="1"/>
</dbReference>
<dbReference type="InterPro" id="IPR029190">
    <property type="entry name" value="Rrp14/SURF6_C"/>
</dbReference>
<evidence type="ECO:0000313" key="7">
    <source>
        <dbReference type="Proteomes" id="UP000821837"/>
    </source>
</evidence>
<accession>A0A9D4PUW2</accession>
<dbReference type="EMBL" id="JABSTV010001250">
    <property type="protein sequence ID" value="KAH7955517.1"/>
    <property type="molecule type" value="Genomic_DNA"/>
</dbReference>
<dbReference type="GO" id="GO:0003723">
    <property type="term" value="F:RNA binding"/>
    <property type="evidence" value="ECO:0007669"/>
    <property type="project" value="TreeGrafter"/>
</dbReference>
<evidence type="ECO:0000256" key="1">
    <source>
        <dbReference type="ARBA" id="ARBA00004123"/>
    </source>
</evidence>
<dbReference type="Pfam" id="PF04935">
    <property type="entry name" value="SURF6"/>
    <property type="match status" value="1"/>
</dbReference>
<comment type="caution">
    <text evidence="6">The sequence shown here is derived from an EMBL/GenBank/DDBJ whole genome shotgun (WGS) entry which is preliminary data.</text>
</comment>
<dbReference type="AlphaFoldDB" id="A0A9D4PUW2"/>
<sequence>MPLINWNKATVDDLHGFTTDFIRHELSRRNLETTGSEDEMIERLLADIAHNHQLSGIPDSTAEQSVLTLSTQVLGDLLQQLVTLSQRPTVPVQVTTLSDHSASLPTFSGDGSISAHQWLEELEHTQGLPSWIPSTLLAVALDWKSVAGNHCDTWENFKGAFENQFGDRLTLLQWPHLVTRRVQSPSESLVDYSLAKLRVISRYPVLLTDPQRIEYALQGVRDAHLATTIAAQRPSTVSAFLDIAIQLDRTMEHFSVFPSQLPVAVRTPSRAPPMPAQQGEDWFEAAHAERLVRPPHPTEIQHPSAGVVMRCLEKNEELPDVKSQEPIAAPLCTNDATLEMPFPQLRDARIGPHLREEVTAVQHVLRQRVDLLATGDNALGLCKGTEYSIDLVPDASPYAREPYRYNTEDCSFIERQCQELQANVSGTKKTRLDPELFRTASQLLQANKLKAKKDRMPRQAWTKLHLIVPVLFGTDARPKLAEKKVVRQLDMNVEKMKNLEEYDPAEWIKVRDDPVLLEASLKRRKKRRQQRRKKWDSHTQRVKQREMERQQKRRHNIKACEQTKLQTKMKRLKKKDHIVPGF</sequence>
<feature type="compositionally biased region" description="Basic residues" evidence="4">
    <location>
        <begin position="523"/>
        <end position="535"/>
    </location>
</feature>
<comment type="similarity">
    <text evidence="2">Belongs to the SURF6 family.</text>
</comment>
<feature type="domain" description="SAP" evidence="5">
    <location>
        <begin position="14"/>
        <end position="48"/>
    </location>
</feature>
<evidence type="ECO:0000256" key="2">
    <source>
        <dbReference type="ARBA" id="ARBA00005904"/>
    </source>
</evidence>
<dbReference type="InterPro" id="IPR007019">
    <property type="entry name" value="SURF6"/>
</dbReference>
<dbReference type="PANTHER" id="PTHR14369">
    <property type="entry name" value="SURFEIT LOCUS PROTEIN 6"/>
    <property type="match status" value="1"/>
</dbReference>
<gene>
    <name evidence="6" type="ORF">HPB52_001191</name>
</gene>
<reference evidence="6" key="2">
    <citation type="submission" date="2021-09" db="EMBL/GenBank/DDBJ databases">
        <authorList>
            <person name="Jia N."/>
            <person name="Wang J."/>
            <person name="Shi W."/>
            <person name="Du L."/>
            <person name="Sun Y."/>
            <person name="Zhan W."/>
            <person name="Jiang J."/>
            <person name="Wang Q."/>
            <person name="Zhang B."/>
            <person name="Ji P."/>
            <person name="Sakyi L.B."/>
            <person name="Cui X."/>
            <person name="Yuan T."/>
            <person name="Jiang B."/>
            <person name="Yang W."/>
            <person name="Lam T.T.-Y."/>
            <person name="Chang Q."/>
            <person name="Ding S."/>
            <person name="Wang X."/>
            <person name="Zhu J."/>
            <person name="Ruan X."/>
            <person name="Zhao L."/>
            <person name="Wei J."/>
            <person name="Que T."/>
            <person name="Du C."/>
            <person name="Cheng J."/>
            <person name="Dai P."/>
            <person name="Han X."/>
            <person name="Huang E."/>
            <person name="Gao Y."/>
            <person name="Liu J."/>
            <person name="Shao H."/>
            <person name="Ye R."/>
            <person name="Li L."/>
            <person name="Wei W."/>
            <person name="Wang X."/>
            <person name="Wang C."/>
            <person name="Huo Q."/>
            <person name="Li W."/>
            <person name="Guo W."/>
            <person name="Chen H."/>
            <person name="Chen S."/>
            <person name="Zhou L."/>
            <person name="Zhou L."/>
            <person name="Ni X."/>
            <person name="Tian J."/>
            <person name="Zhou Y."/>
            <person name="Sheng Y."/>
            <person name="Liu T."/>
            <person name="Pan Y."/>
            <person name="Xia L."/>
            <person name="Li J."/>
            <person name="Zhao F."/>
            <person name="Cao W."/>
        </authorList>
    </citation>
    <scope>NUCLEOTIDE SEQUENCE</scope>
    <source>
        <strain evidence="6">Rsan-2018</strain>
        <tissue evidence="6">Larvae</tissue>
    </source>
</reference>
<dbReference type="VEuPathDB" id="VectorBase:RSAN_034365"/>
<evidence type="ECO:0000256" key="3">
    <source>
        <dbReference type="ARBA" id="ARBA00023242"/>
    </source>
</evidence>
<comment type="subcellular location">
    <subcellularLocation>
        <location evidence="1">Nucleus</location>
    </subcellularLocation>
</comment>
<dbReference type="VEuPathDB" id="VectorBase:RSAN_039641"/>
<dbReference type="Proteomes" id="UP000821837">
    <property type="component" value="Unassembled WGS sequence"/>
</dbReference>
<dbReference type="GO" id="GO:0042274">
    <property type="term" value="P:ribosomal small subunit biogenesis"/>
    <property type="evidence" value="ECO:0007669"/>
    <property type="project" value="TreeGrafter"/>
</dbReference>
<evidence type="ECO:0000259" key="5">
    <source>
        <dbReference type="SMART" id="SM00513"/>
    </source>
</evidence>
<feature type="region of interest" description="Disordered" evidence="4">
    <location>
        <begin position="523"/>
        <end position="557"/>
    </location>
</feature>
<dbReference type="GO" id="GO:0003677">
    <property type="term" value="F:DNA binding"/>
    <property type="evidence" value="ECO:0007669"/>
    <property type="project" value="TreeGrafter"/>
</dbReference>
<proteinExistence type="inferred from homology"/>
<organism evidence="6 7">
    <name type="scientific">Rhipicephalus sanguineus</name>
    <name type="common">Brown dog tick</name>
    <name type="synonym">Ixodes sanguineus</name>
    <dbReference type="NCBI Taxonomy" id="34632"/>
    <lineage>
        <taxon>Eukaryota</taxon>
        <taxon>Metazoa</taxon>
        <taxon>Ecdysozoa</taxon>
        <taxon>Arthropoda</taxon>
        <taxon>Chelicerata</taxon>
        <taxon>Arachnida</taxon>
        <taxon>Acari</taxon>
        <taxon>Parasitiformes</taxon>
        <taxon>Ixodida</taxon>
        <taxon>Ixodoidea</taxon>
        <taxon>Ixodidae</taxon>
        <taxon>Rhipicephalinae</taxon>
        <taxon>Rhipicephalus</taxon>
        <taxon>Rhipicephalus</taxon>
    </lineage>
</organism>
<dbReference type="VEuPathDB" id="VectorBase:RSAN_048906"/>